<evidence type="ECO:0000256" key="2">
    <source>
        <dbReference type="SAM" id="MobiDB-lite"/>
    </source>
</evidence>
<gene>
    <name evidence="3" type="ORF">PECUL_23A028320</name>
</gene>
<evidence type="ECO:0000313" key="3">
    <source>
        <dbReference type="EMBL" id="CAH2301511.1"/>
    </source>
</evidence>
<dbReference type="Pfam" id="PF15921">
    <property type="entry name" value="CCDC158"/>
    <property type="match status" value="1"/>
</dbReference>
<dbReference type="EMBL" id="OW240917">
    <property type="protein sequence ID" value="CAH2301511.1"/>
    <property type="molecule type" value="Genomic_DNA"/>
</dbReference>
<feature type="region of interest" description="Disordered" evidence="2">
    <location>
        <begin position="1"/>
        <end position="36"/>
    </location>
</feature>
<name>A0AAD1SLG6_PELCU</name>
<sequence length="285" mass="32254">MTCSQYAAAKKEPPKKYEEKQRLKEEDKLTQEHVNAERCRLSENLETLRDENKTLKDQVSRMQSSMDKAALRFSESQSIIQRLEQESMRLRIKHTLEMKGIAVPTSEQIAVPVSCASVHLPFTQSNMRDKHLSDVTYGTEQSSRNIITEKPTRDLLSLSDKLHIMNYRGMDVHQNKINDDKPHRLTTSMDPSMLFTADLQDKDPTFSFANTDHFVLLVVSLSLECPFLTTPCYTSSPKKRSSVCKSPVHSLLTTPVDAYEVAGSLSRRPLSMSVSSQDSSLGIVK</sequence>
<evidence type="ECO:0000313" key="4">
    <source>
        <dbReference type="Proteomes" id="UP001295444"/>
    </source>
</evidence>
<keyword evidence="1" id="KW-0175">Coiled coil</keyword>
<feature type="compositionally biased region" description="Basic and acidic residues" evidence="2">
    <location>
        <begin position="9"/>
        <end position="36"/>
    </location>
</feature>
<accession>A0AAD1SLG6</accession>
<dbReference type="PANTHER" id="PTHR47615:SF1">
    <property type="entry name" value="COILED-COIL DOMAIN-CONTAINING PROTEIN 158"/>
    <property type="match status" value="1"/>
</dbReference>
<dbReference type="Proteomes" id="UP001295444">
    <property type="component" value="Chromosome 06"/>
</dbReference>
<proteinExistence type="predicted"/>
<evidence type="ECO:0000256" key="1">
    <source>
        <dbReference type="SAM" id="Coils"/>
    </source>
</evidence>
<dbReference type="PANTHER" id="PTHR47615">
    <property type="entry name" value="COILED-COIL DOMAIN-CONTAINING PROTEIN 158"/>
    <property type="match status" value="1"/>
</dbReference>
<feature type="coiled-coil region" evidence="1">
    <location>
        <begin position="45"/>
        <end position="86"/>
    </location>
</feature>
<organism evidence="3 4">
    <name type="scientific">Pelobates cultripes</name>
    <name type="common">Western spadefoot toad</name>
    <dbReference type="NCBI Taxonomy" id="61616"/>
    <lineage>
        <taxon>Eukaryota</taxon>
        <taxon>Metazoa</taxon>
        <taxon>Chordata</taxon>
        <taxon>Craniata</taxon>
        <taxon>Vertebrata</taxon>
        <taxon>Euteleostomi</taxon>
        <taxon>Amphibia</taxon>
        <taxon>Batrachia</taxon>
        <taxon>Anura</taxon>
        <taxon>Pelobatoidea</taxon>
        <taxon>Pelobatidae</taxon>
        <taxon>Pelobates</taxon>
    </lineage>
</organism>
<keyword evidence="4" id="KW-1185">Reference proteome</keyword>
<protein>
    <submittedName>
        <fullName evidence="3">Uncharacterized protein</fullName>
    </submittedName>
</protein>
<dbReference type="InterPro" id="IPR031809">
    <property type="entry name" value="CCDC158"/>
</dbReference>
<dbReference type="AlphaFoldDB" id="A0AAD1SLG6"/>
<reference evidence="3" key="1">
    <citation type="submission" date="2022-03" db="EMBL/GenBank/DDBJ databases">
        <authorList>
            <person name="Alioto T."/>
            <person name="Alioto T."/>
            <person name="Gomez Garrido J."/>
        </authorList>
    </citation>
    <scope>NUCLEOTIDE SEQUENCE</scope>
</reference>